<evidence type="ECO:0000256" key="1">
    <source>
        <dbReference type="SAM" id="Phobius"/>
    </source>
</evidence>
<dbReference type="RefSeq" id="WP_074479012.1">
    <property type="nucleotide sequence ID" value="NZ_FMCT01000022.1"/>
</dbReference>
<evidence type="ECO:0000313" key="2">
    <source>
        <dbReference type="EMBL" id="SCF49330.1"/>
    </source>
</evidence>
<feature type="transmembrane region" description="Helical" evidence="1">
    <location>
        <begin position="91"/>
        <end position="113"/>
    </location>
</feature>
<keyword evidence="1" id="KW-1133">Transmembrane helix</keyword>
<dbReference type="Proteomes" id="UP000183585">
    <property type="component" value="Unassembled WGS sequence"/>
</dbReference>
<evidence type="ECO:0008006" key="4">
    <source>
        <dbReference type="Google" id="ProtNLM"/>
    </source>
</evidence>
<keyword evidence="3" id="KW-1185">Reference proteome</keyword>
<gene>
    <name evidence="2" type="ORF">GA0070563_1225</name>
</gene>
<feature type="transmembrane region" description="Helical" evidence="1">
    <location>
        <begin position="28"/>
        <end position="47"/>
    </location>
</feature>
<keyword evidence="1" id="KW-0472">Membrane</keyword>
<keyword evidence="1" id="KW-0812">Transmembrane</keyword>
<proteinExistence type="predicted"/>
<feature type="transmembrane region" description="Helical" evidence="1">
    <location>
        <begin position="59"/>
        <end position="79"/>
    </location>
</feature>
<organism evidence="2 3">
    <name type="scientific">Micromonospora carbonacea</name>
    <dbReference type="NCBI Taxonomy" id="47853"/>
    <lineage>
        <taxon>Bacteria</taxon>
        <taxon>Bacillati</taxon>
        <taxon>Actinomycetota</taxon>
        <taxon>Actinomycetes</taxon>
        <taxon>Micromonosporales</taxon>
        <taxon>Micromonosporaceae</taxon>
        <taxon>Micromonospora</taxon>
    </lineage>
</organism>
<name>A0A1C5AVU2_9ACTN</name>
<sequence length="164" mass="17636">MTDEPRLSARELLDHLDTTLSRGTRVRAVAALLAGLAGAVFVTSLWWSEPGPLPGRTRLSFALLTVFCLAWACYGGWLLTRRVPLFATEQVVAGWIALAASLVTTGITAFAAARSGVGLWAALAIGGLFVAAALTLTVRAHRRRAALLRRMRQLTQQDRPGGDR</sequence>
<dbReference type="EMBL" id="FMCT01000022">
    <property type="protein sequence ID" value="SCF49330.1"/>
    <property type="molecule type" value="Genomic_DNA"/>
</dbReference>
<protein>
    <recommendedName>
        <fullName evidence="4">Transmembrane transport protein</fullName>
    </recommendedName>
</protein>
<dbReference type="AlphaFoldDB" id="A0A1C5AVU2"/>
<evidence type="ECO:0000313" key="3">
    <source>
        <dbReference type="Proteomes" id="UP000183585"/>
    </source>
</evidence>
<feature type="transmembrane region" description="Helical" evidence="1">
    <location>
        <begin position="119"/>
        <end position="140"/>
    </location>
</feature>
<accession>A0A1C5AVU2</accession>
<reference evidence="3" key="1">
    <citation type="submission" date="2016-06" db="EMBL/GenBank/DDBJ databases">
        <authorList>
            <person name="Varghese N."/>
            <person name="Submissions Spin"/>
        </authorList>
    </citation>
    <scope>NUCLEOTIDE SEQUENCE [LARGE SCALE GENOMIC DNA]</scope>
    <source>
        <strain evidence="3">DSM 43168</strain>
    </source>
</reference>